<dbReference type="GO" id="GO:0008033">
    <property type="term" value="P:tRNA processing"/>
    <property type="evidence" value="ECO:0007669"/>
    <property type="project" value="UniProtKB-KW"/>
</dbReference>
<dbReference type="InterPro" id="IPR050124">
    <property type="entry name" value="tRNA_CCA-adding_enzyme"/>
</dbReference>
<dbReference type="Gene3D" id="3.30.460.10">
    <property type="entry name" value="Beta Polymerase, domain 2"/>
    <property type="match status" value="1"/>
</dbReference>
<dbReference type="PANTHER" id="PTHR47545:SF1">
    <property type="entry name" value="MULTIFUNCTIONAL CCA PROTEIN"/>
    <property type="match status" value="1"/>
</dbReference>
<dbReference type="InterPro" id="IPR006674">
    <property type="entry name" value="HD_domain"/>
</dbReference>
<dbReference type="InterPro" id="IPR002646">
    <property type="entry name" value="PolA_pol_head_dom"/>
</dbReference>
<keyword evidence="7" id="KW-0692">RNA repair</keyword>
<protein>
    <recommendedName>
        <fullName evidence="12">HD domain-containing protein</fullName>
    </recommendedName>
</protein>
<keyword evidence="2 11" id="KW-0808">Transferase</keyword>
<dbReference type="CDD" id="cd05398">
    <property type="entry name" value="NT_ClassII-CCAase"/>
    <property type="match status" value="1"/>
</dbReference>
<evidence type="ECO:0000259" key="12">
    <source>
        <dbReference type="PROSITE" id="PS51831"/>
    </source>
</evidence>
<dbReference type="GO" id="GO:0042245">
    <property type="term" value="P:RNA repair"/>
    <property type="evidence" value="ECO:0007669"/>
    <property type="project" value="UniProtKB-KW"/>
</dbReference>
<keyword evidence="6" id="KW-0547">Nucleotide-binding</keyword>
<keyword evidence="10 11" id="KW-0694">RNA-binding</keyword>
<evidence type="ECO:0000256" key="10">
    <source>
        <dbReference type="ARBA" id="ARBA00022884"/>
    </source>
</evidence>
<evidence type="ECO:0000256" key="3">
    <source>
        <dbReference type="ARBA" id="ARBA00022694"/>
    </source>
</evidence>
<dbReference type="Pfam" id="PF12627">
    <property type="entry name" value="PolyA_pol_RNAbd"/>
    <property type="match status" value="1"/>
</dbReference>
<dbReference type="Pfam" id="PF01966">
    <property type="entry name" value="HD"/>
    <property type="match status" value="1"/>
</dbReference>
<dbReference type="InterPro" id="IPR003607">
    <property type="entry name" value="HD/PDEase_dom"/>
</dbReference>
<gene>
    <name evidence="13" type="ORF">A3B31_00440</name>
</gene>
<dbReference type="AlphaFoldDB" id="A0A1G2BUR9"/>
<comment type="cofactor">
    <cofactor evidence="1">
        <name>Mg(2+)</name>
        <dbReference type="ChEBI" id="CHEBI:18420"/>
    </cofactor>
</comment>
<dbReference type="GO" id="GO:0016779">
    <property type="term" value="F:nucleotidyltransferase activity"/>
    <property type="evidence" value="ECO:0007669"/>
    <property type="project" value="UniProtKB-KW"/>
</dbReference>
<evidence type="ECO:0000256" key="7">
    <source>
        <dbReference type="ARBA" id="ARBA00022800"/>
    </source>
</evidence>
<dbReference type="InterPro" id="IPR006675">
    <property type="entry name" value="HDIG_dom"/>
</dbReference>
<dbReference type="EMBL" id="MHKN01000013">
    <property type="protein sequence ID" value="OGY92676.1"/>
    <property type="molecule type" value="Genomic_DNA"/>
</dbReference>
<proteinExistence type="inferred from homology"/>
<evidence type="ECO:0000313" key="14">
    <source>
        <dbReference type="Proteomes" id="UP000177349"/>
    </source>
</evidence>
<evidence type="ECO:0000256" key="9">
    <source>
        <dbReference type="ARBA" id="ARBA00022842"/>
    </source>
</evidence>
<reference evidence="13 14" key="1">
    <citation type="journal article" date="2016" name="Nat. Commun.">
        <title>Thousands of microbial genomes shed light on interconnected biogeochemical processes in an aquifer system.</title>
        <authorList>
            <person name="Anantharaman K."/>
            <person name="Brown C.T."/>
            <person name="Hug L.A."/>
            <person name="Sharon I."/>
            <person name="Castelle C.J."/>
            <person name="Probst A.J."/>
            <person name="Thomas B.C."/>
            <person name="Singh A."/>
            <person name="Wilkins M.J."/>
            <person name="Karaoz U."/>
            <person name="Brodie E.L."/>
            <person name="Williams K.H."/>
            <person name="Hubbard S.S."/>
            <person name="Banfield J.F."/>
        </authorList>
    </citation>
    <scope>NUCLEOTIDE SEQUENCE [LARGE SCALE GENOMIC DNA]</scope>
</reference>
<evidence type="ECO:0000256" key="6">
    <source>
        <dbReference type="ARBA" id="ARBA00022741"/>
    </source>
</evidence>
<evidence type="ECO:0000256" key="11">
    <source>
        <dbReference type="RuleBase" id="RU003953"/>
    </source>
</evidence>
<accession>A0A1G2BUR9</accession>
<comment type="similarity">
    <text evidence="11">Belongs to the tRNA nucleotidyltransferase/poly(A) polymerase family.</text>
</comment>
<dbReference type="GO" id="GO:0005524">
    <property type="term" value="F:ATP binding"/>
    <property type="evidence" value="ECO:0007669"/>
    <property type="project" value="UniProtKB-KW"/>
</dbReference>
<evidence type="ECO:0000313" key="13">
    <source>
        <dbReference type="EMBL" id="OGY92676.1"/>
    </source>
</evidence>
<dbReference type="NCBIfam" id="TIGR00277">
    <property type="entry name" value="HDIG"/>
    <property type="match status" value="1"/>
</dbReference>
<evidence type="ECO:0000256" key="2">
    <source>
        <dbReference type="ARBA" id="ARBA00022679"/>
    </source>
</evidence>
<evidence type="ECO:0000256" key="4">
    <source>
        <dbReference type="ARBA" id="ARBA00022695"/>
    </source>
</evidence>
<keyword evidence="8" id="KW-0067">ATP-binding</keyword>
<dbReference type="Gene3D" id="1.10.3090.10">
    <property type="entry name" value="cca-adding enzyme, domain 2"/>
    <property type="match status" value="1"/>
</dbReference>
<dbReference type="Pfam" id="PF01743">
    <property type="entry name" value="PolyA_pol"/>
    <property type="match status" value="1"/>
</dbReference>
<dbReference type="PANTHER" id="PTHR47545">
    <property type="entry name" value="MULTIFUNCTIONAL CCA PROTEIN"/>
    <property type="match status" value="1"/>
</dbReference>
<dbReference type="InterPro" id="IPR043519">
    <property type="entry name" value="NT_sf"/>
</dbReference>
<keyword evidence="9" id="KW-0460">Magnesium</keyword>
<keyword evidence="5" id="KW-0479">Metal-binding</keyword>
<dbReference type="Proteomes" id="UP000177349">
    <property type="component" value="Unassembled WGS sequence"/>
</dbReference>
<dbReference type="SUPFAM" id="SSF81891">
    <property type="entry name" value="Poly A polymerase C-terminal region-like"/>
    <property type="match status" value="1"/>
</dbReference>
<evidence type="ECO:0000256" key="5">
    <source>
        <dbReference type="ARBA" id="ARBA00022723"/>
    </source>
</evidence>
<name>A0A1G2BUR9_9BACT</name>
<dbReference type="GO" id="GO:0003723">
    <property type="term" value="F:RNA binding"/>
    <property type="evidence" value="ECO:0007669"/>
    <property type="project" value="UniProtKB-KW"/>
</dbReference>
<dbReference type="SUPFAM" id="SSF81301">
    <property type="entry name" value="Nucleotidyltransferase"/>
    <property type="match status" value="1"/>
</dbReference>
<dbReference type="CDD" id="cd00077">
    <property type="entry name" value="HDc"/>
    <property type="match status" value="1"/>
</dbReference>
<dbReference type="PROSITE" id="PS51831">
    <property type="entry name" value="HD"/>
    <property type="match status" value="1"/>
</dbReference>
<organism evidence="13 14">
    <name type="scientific">Candidatus Komeilibacteria bacterium RIFCSPLOWO2_01_FULL_53_11</name>
    <dbReference type="NCBI Taxonomy" id="1798552"/>
    <lineage>
        <taxon>Bacteria</taxon>
        <taxon>Candidatus Komeiliibacteriota</taxon>
    </lineage>
</organism>
<evidence type="ECO:0000256" key="1">
    <source>
        <dbReference type="ARBA" id="ARBA00001946"/>
    </source>
</evidence>
<comment type="caution">
    <text evidence="13">The sequence shown here is derived from an EMBL/GenBank/DDBJ whole genome shotgun (WGS) entry which is preliminary data.</text>
</comment>
<evidence type="ECO:0000256" key="8">
    <source>
        <dbReference type="ARBA" id="ARBA00022840"/>
    </source>
</evidence>
<keyword evidence="4" id="KW-0548">Nucleotidyltransferase</keyword>
<sequence length="513" mass="56989">MQNSFDHPTADDDARRKRFELLPDDTKRLMVDHSHKQANLENGPSLYQQMEKETDPQKKEELEKAIAIIEAVKAEGGKAYVVGGYVRDIAMQRMGREVTPDDIDIEVYGVELDRLLSILRSYGAIGEKGKQFEVIKVKVGDEFIDVAVPRTDIKVAPGHKGFKTVPDPFKSIAEASARRDFTVNAMLLDPFTGEIIDKHGGFTDMQFKVLRAVDRNTFPQDPLRPLRAARFAAQLGFEVEEDTIELCRGVTLSELPKERIGEEWMKLFLKSKKPSIGMEVARELGIIEKLHPELRALEGAKQDPGYHPEGDVWTHTKIVVDAAAASVAGKEMTDEEKLVVILGALCHDLGKPYTKAINEEGRITHHGHSEAGIPYAKSLLESMKVPGDILKKVLSIVREHMTVLTTESFSKKALLRFERRLAPATIEELVAVSKADSRADGKLDRDALVAQAAGMKDVNAPPTFIVTGDDLLAIGFTSGKHLGRVKEEVNDAYLDGNIRTKEEAIELAKRLKE</sequence>
<keyword evidence="3" id="KW-0819">tRNA processing</keyword>
<dbReference type="GO" id="GO:0046872">
    <property type="term" value="F:metal ion binding"/>
    <property type="evidence" value="ECO:0007669"/>
    <property type="project" value="UniProtKB-KW"/>
</dbReference>
<feature type="domain" description="HD" evidence="12">
    <location>
        <begin position="312"/>
        <end position="424"/>
    </location>
</feature>
<dbReference type="InterPro" id="IPR032828">
    <property type="entry name" value="PolyA_RNA-bd"/>
</dbReference>